<evidence type="ECO:0000256" key="3">
    <source>
        <dbReference type="ARBA" id="ARBA00011738"/>
    </source>
</evidence>
<dbReference type="Gene3D" id="2.40.50.140">
    <property type="entry name" value="Nucleic acid-binding proteins"/>
    <property type="match status" value="1"/>
</dbReference>
<comment type="subunit">
    <text evidence="3 13">Homodimer.</text>
</comment>
<dbReference type="NCBIfam" id="TIGR00499">
    <property type="entry name" value="lysS_bact"/>
    <property type="match status" value="1"/>
</dbReference>
<evidence type="ECO:0000256" key="14">
    <source>
        <dbReference type="RuleBase" id="RU000336"/>
    </source>
</evidence>
<dbReference type="HAMAP" id="MF_00252">
    <property type="entry name" value="Lys_tRNA_synth_class2"/>
    <property type="match status" value="1"/>
</dbReference>
<sequence length="509" mass="58455">MKNNQQSNEEAQIQEDLSEVLQVRRDKLKKLQESGRDPFKESRYDRTHYSMDIKDNFDSLEGKTTKIAGRIMSKRIQGKAGFIDIQDQEGRIQSYVRLDAIGEEEYSVFSTYDIGDIVGIEGEIFKTKKGEISVKAKSVVLLCKSLQVLPEKYHGLKDQELRYRQRYVDLIVNPEVKNAFLIRTKALKALRAYLDDRGFLEVETPILNTIAGGANARPFITNHNTLHIPMYLRIANELYLKRLIVGGFDKVYEMGRMFRNEGMDLKHNPEYTAIELYQAYADYTDMMEITENVIAHMAEVATGSMIVNYQGTEINFTPPWKRMSMEDCVKEYSGVDFSTINTDEEALEVAREKGIEIKPGMRRGEVINAFFEEFGEDKLIQPTFITHHPVEVSPLSKRNVEDPRRTDRFEAFANKWELANAFSELNDPIDQKGRFIDQLRKRELGDDEAFEMDEDFLKALEVGLPPTGGLGIGIDRVIMLLTNSPSIRDVLLFPTMKPIDNNPNKEEEN</sequence>
<evidence type="ECO:0000313" key="21">
    <source>
        <dbReference type="EMBL" id="VFD33826.1"/>
    </source>
</evidence>
<evidence type="ECO:0000256" key="9">
    <source>
        <dbReference type="ARBA" id="ARBA00022842"/>
    </source>
</evidence>
<evidence type="ECO:0000256" key="8">
    <source>
        <dbReference type="ARBA" id="ARBA00022840"/>
    </source>
</evidence>
<evidence type="ECO:0000313" key="19">
    <source>
        <dbReference type="EMBL" id="HBH1540991.1"/>
    </source>
</evidence>
<dbReference type="InterPro" id="IPR004365">
    <property type="entry name" value="NA-bd_OB_tRNA"/>
</dbReference>
<dbReference type="Pfam" id="PF00152">
    <property type="entry name" value="tRNA-synt_2"/>
    <property type="match status" value="1"/>
</dbReference>
<keyword evidence="8 13" id="KW-0067">ATP-binding</keyword>
<protein>
    <recommendedName>
        <fullName evidence="13">Lysine--tRNA ligase</fullName>
        <ecNumber evidence="13">6.1.1.6</ecNumber>
    </recommendedName>
    <alternativeName>
        <fullName evidence="13">Lysyl-tRNA synthetase</fullName>
        <shortName evidence="13">LysRS</shortName>
    </alternativeName>
</protein>
<dbReference type="GO" id="GO:0006430">
    <property type="term" value="P:lysyl-tRNA aminoacylation"/>
    <property type="evidence" value="ECO:0007669"/>
    <property type="project" value="UniProtKB-UniRule"/>
</dbReference>
<feature type="binding site" evidence="13">
    <location>
        <position position="417"/>
    </location>
    <ligand>
        <name>Mg(2+)</name>
        <dbReference type="ChEBI" id="CHEBI:18420"/>
        <label>2</label>
    </ligand>
</feature>
<dbReference type="InterPro" id="IPR045864">
    <property type="entry name" value="aa-tRNA-synth_II/BPL/LPL"/>
</dbReference>
<organism evidence="16">
    <name type="scientific">Clostridioides difficile</name>
    <name type="common">Peptoclostridium difficile</name>
    <dbReference type="NCBI Taxonomy" id="1496"/>
    <lineage>
        <taxon>Bacteria</taxon>
        <taxon>Bacillati</taxon>
        <taxon>Bacillota</taxon>
        <taxon>Clostridia</taxon>
        <taxon>Peptostreptococcales</taxon>
        <taxon>Peptostreptococcaceae</taxon>
        <taxon>Clostridioides</taxon>
    </lineage>
</organism>
<dbReference type="EMBL" id="LK932773">
    <property type="protein sequence ID" value="CDS93020.1"/>
    <property type="molecule type" value="Genomic_DNA"/>
</dbReference>
<dbReference type="GO" id="GO:0005829">
    <property type="term" value="C:cytosol"/>
    <property type="evidence" value="ECO:0007669"/>
    <property type="project" value="TreeGrafter"/>
</dbReference>
<dbReference type="EMBL" id="LK932532">
    <property type="protein sequence ID" value="CDS89956.1"/>
    <property type="molecule type" value="Genomic_DNA"/>
</dbReference>
<evidence type="ECO:0000256" key="4">
    <source>
        <dbReference type="ARBA" id="ARBA00022490"/>
    </source>
</evidence>
<dbReference type="CDD" id="cd04322">
    <property type="entry name" value="LysRS_N"/>
    <property type="match status" value="1"/>
</dbReference>
<dbReference type="Proteomes" id="UP000411588">
    <property type="component" value="Unassembled WGS sequence"/>
</dbReference>
<dbReference type="SUPFAM" id="SSF50249">
    <property type="entry name" value="Nucleic acid-binding proteins"/>
    <property type="match status" value="1"/>
</dbReference>
<dbReference type="NCBIfam" id="NF001756">
    <property type="entry name" value="PRK00484.1"/>
    <property type="match status" value="1"/>
</dbReference>
<dbReference type="GO" id="GO:0000049">
    <property type="term" value="F:tRNA binding"/>
    <property type="evidence" value="ECO:0007669"/>
    <property type="project" value="TreeGrafter"/>
</dbReference>
<evidence type="ECO:0000256" key="13">
    <source>
        <dbReference type="HAMAP-Rule" id="MF_00252"/>
    </source>
</evidence>
<dbReference type="InterPro" id="IPR018149">
    <property type="entry name" value="Lys-tRNA-synth_II_C"/>
</dbReference>
<keyword evidence="9 13" id="KW-0460">Magnesium</keyword>
<comment type="similarity">
    <text evidence="2 13">Belongs to the class-II aminoacyl-tRNA synthetase family.</text>
</comment>
<dbReference type="InterPro" id="IPR012340">
    <property type="entry name" value="NA-bd_OB-fold"/>
</dbReference>
<dbReference type="Gene3D" id="3.30.930.10">
    <property type="entry name" value="Bira Bifunctional Protein, Domain 2"/>
    <property type="match status" value="1"/>
</dbReference>
<dbReference type="EMBL" id="CAADAN010000011">
    <property type="protein sequence ID" value="VFD33826.1"/>
    <property type="molecule type" value="Genomic_DNA"/>
</dbReference>
<keyword evidence="5 13" id="KW-0436">Ligase</keyword>
<evidence type="ECO:0000259" key="15">
    <source>
        <dbReference type="PROSITE" id="PS50862"/>
    </source>
</evidence>
<evidence type="ECO:0000256" key="2">
    <source>
        <dbReference type="ARBA" id="ARBA00008226"/>
    </source>
</evidence>
<dbReference type="FunFam" id="3.30.930.10:FF:000238">
    <property type="entry name" value="Lysine--tRNA ligase"/>
    <property type="match status" value="1"/>
</dbReference>
<gene>
    <name evidence="13 16" type="primary">lysS</name>
    <name evidence="18" type="ORF">BN1095_1300002</name>
    <name evidence="16" type="ORF">BN1096_770002</name>
    <name evidence="17" type="ORF">BN1097_770002</name>
    <name evidence="19" type="ORF">KRM00_000444</name>
    <name evidence="22" type="ORF">SAMEA1402366_03505</name>
    <name evidence="21" type="ORF">SAMEA1402399_02783</name>
    <name evidence="20" type="ORF">SAMEA3375112_02738</name>
</gene>
<dbReference type="Proteomes" id="UP000878956">
    <property type="component" value="Unassembled WGS sequence"/>
</dbReference>
<dbReference type="FunFam" id="2.40.50.140:FF:000024">
    <property type="entry name" value="Lysine--tRNA ligase"/>
    <property type="match status" value="1"/>
</dbReference>
<evidence type="ECO:0000256" key="12">
    <source>
        <dbReference type="ARBA" id="ARBA00048573"/>
    </source>
</evidence>
<evidence type="ECO:0000313" key="25">
    <source>
        <dbReference type="Proteomes" id="UP000411588"/>
    </source>
</evidence>
<feature type="domain" description="Aminoacyl-transfer RNA synthetases class-II family profile" evidence="15">
    <location>
        <begin position="180"/>
        <end position="498"/>
    </location>
</feature>
<evidence type="ECO:0000313" key="17">
    <source>
        <dbReference type="EMBL" id="CDS90179.1"/>
    </source>
</evidence>
<dbReference type="GO" id="GO:0140096">
    <property type="term" value="F:catalytic activity, acting on a protein"/>
    <property type="evidence" value="ECO:0007669"/>
    <property type="project" value="UniProtKB-ARBA"/>
</dbReference>
<evidence type="ECO:0000313" key="24">
    <source>
        <dbReference type="Proteomes" id="UP000372533"/>
    </source>
</evidence>
<reference evidence="19" key="4">
    <citation type="submission" date="2021-06" db="EMBL/GenBank/DDBJ databases">
        <authorList>
            <consortium name="NCBI Pathogen Detection Project"/>
        </authorList>
    </citation>
    <scope>NUCLEOTIDE SEQUENCE</scope>
    <source>
        <strain evidence="19">HN1000</strain>
    </source>
</reference>
<keyword evidence="4 13" id="KW-0963">Cytoplasm</keyword>
<dbReference type="EMBL" id="FUPS01000009">
    <property type="protein sequence ID" value="SJS71172.1"/>
    <property type="molecule type" value="Genomic_DNA"/>
</dbReference>
<feature type="binding site" evidence="13">
    <location>
        <position position="417"/>
    </location>
    <ligand>
        <name>Mg(2+)</name>
        <dbReference type="ChEBI" id="CHEBI:18420"/>
        <label>1</label>
    </ligand>
</feature>
<evidence type="ECO:0000313" key="20">
    <source>
        <dbReference type="EMBL" id="SJS71172.1"/>
    </source>
</evidence>
<dbReference type="GO" id="GO:0004824">
    <property type="term" value="F:lysine-tRNA ligase activity"/>
    <property type="evidence" value="ECO:0007669"/>
    <property type="project" value="UniProtKB-UniRule"/>
</dbReference>
<evidence type="ECO:0000256" key="7">
    <source>
        <dbReference type="ARBA" id="ARBA00022741"/>
    </source>
</evidence>
<evidence type="ECO:0000256" key="5">
    <source>
        <dbReference type="ARBA" id="ARBA00022598"/>
    </source>
</evidence>
<evidence type="ECO:0000313" key="22">
    <source>
        <dbReference type="EMBL" id="VHY20541.1"/>
    </source>
</evidence>
<dbReference type="PANTHER" id="PTHR42918">
    <property type="entry name" value="LYSYL-TRNA SYNTHETASE"/>
    <property type="match status" value="1"/>
</dbReference>
<comment type="subcellular location">
    <subcellularLocation>
        <location evidence="1 13">Cytoplasm</location>
    </subcellularLocation>
</comment>
<dbReference type="GO" id="GO:0000287">
    <property type="term" value="F:magnesium ion binding"/>
    <property type="evidence" value="ECO:0007669"/>
    <property type="project" value="UniProtKB-UniRule"/>
</dbReference>
<dbReference type="PROSITE" id="PS50862">
    <property type="entry name" value="AA_TRNA_LIGASE_II"/>
    <property type="match status" value="1"/>
</dbReference>
<dbReference type="GO" id="GO:0016740">
    <property type="term" value="F:transferase activity"/>
    <property type="evidence" value="ECO:0007669"/>
    <property type="project" value="UniProtKB-ARBA"/>
</dbReference>
<dbReference type="InterPro" id="IPR006195">
    <property type="entry name" value="aa-tRNA-synth_II"/>
</dbReference>
<reference evidence="19" key="2">
    <citation type="journal article" date="2018" name="Genome Biol.">
        <title>SKESA: strategic k-mer extension for scrupulous assemblies.</title>
        <authorList>
            <person name="Souvorov A."/>
            <person name="Agarwala R."/>
            <person name="Lipman D.J."/>
        </authorList>
    </citation>
    <scope>NUCLEOTIDE SEQUENCE</scope>
    <source>
        <strain evidence="19">HN1000</strain>
    </source>
</reference>
<comment type="catalytic activity">
    <reaction evidence="12 13 14">
        <text>tRNA(Lys) + L-lysine + ATP = L-lysyl-tRNA(Lys) + AMP + diphosphate</text>
        <dbReference type="Rhea" id="RHEA:20792"/>
        <dbReference type="Rhea" id="RHEA-COMP:9696"/>
        <dbReference type="Rhea" id="RHEA-COMP:9697"/>
        <dbReference type="ChEBI" id="CHEBI:30616"/>
        <dbReference type="ChEBI" id="CHEBI:32551"/>
        <dbReference type="ChEBI" id="CHEBI:33019"/>
        <dbReference type="ChEBI" id="CHEBI:78442"/>
        <dbReference type="ChEBI" id="CHEBI:78529"/>
        <dbReference type="ChEBI" id="CHEBI:456215"/>
        <dbReference type="EC" id="6.1.1.6"/>
    </reaction>
</comment>
<dbReference type="PIRSF" id="PIRSF039101">
    <property type="entry name" value="LysRS2"/>
    <property type="match status" value="1"/>
</dbReference>
<evidence type="ECO:0000256" key="10">
    <source>
        <dbReference type="ARBA" id="ARBA00022917"/>
    </source>
</evidence>
<dbReference type="Pfam" id="PF01336">
    <property type="entry name" value="tRNA_anti-codon"/>
    <property type="match status" value="1"/>
</dbReference>
<proteinExistence type="inferred from homology"/>
<keyword evidence="6 13" id="KW-0479">Metal-binding</keyword>
<dbReference type="Proteomes" id="UP000372533">
    <property type="component" value="Unassembled WGS sequence"/>
</dbReference>
<dbReference type="EMBL" id="DAEPXK010000004">
    <property type="protein sequence ID" value="HBH1540991.1"/>
    <property type="molecule type" value="Genomic_DNA"/>
</dbReference>
<keyword evidence="7 13" id="KW-0547">Nucleotide-binding</keyword>
<reference evidence="16" key="1">
    <citation type="submission" date="2014-07" db="EMBL/GenBank/DDBJ databases">
        <authorList>
            <person name="Monot Marc"/>
        </authorList>
    </citation>
    <scope>NUCLEOTIDE SEQUENCE</scope>
    <source>
        <strain evidence="18">7032989</strain>
        <strain evidence="17">7032994</strain>
    </source>
</reference>
<evidence type="ECO:0000313" key="16">
    <source>
        <dbReference type="EMBL" id="CDS89956.1"/>
    </source>
</evidence>
<dbReference type="PRINTS" id="PR00982">
    <property type="entry name" value="TRNASYNTHLYS"/>
</dbReference>
<name>A0A069AN77_CLODI</name>
<dbReference type="RefSeq" id="WP_003434963.1">
    <property type="nucleotide sequence ID" value="NZ_AP031492.1"/>
</dbReference>
<accession>A0A069AN77</accession>
<dbReference type="GO" id="GO:0005524">
    <property type="term" value="F:ATP binding"/>
    <property type="evidence" value="ECO:0007669"/>
    <property type="project" value="UniProtKB-UniRule"/>
</dbReference>
<dbReference type="AlphaFoldDB" id="A0A069AN77"/>
<evidence type="ECO:0000256" key="1">
    <source>
        <dbReference type="ARBA" id="ARBA00004496"/>
    </source>
</evidence>
<dbReference type="PANTHER" id="PTHR42918:SF15">
    <property type="entry name" value="LYSINE--TRNA LIGASE, CHLOROPLASTIC_MITOCHONDRIAL"/>
    <property type="match status" value="1"/>
</dbReference>
<dbReference type="CDD" id="cd00775">
    <property type="entry name" value="LysRS_core"/>
    <property type="match status" value="1"/>
</dbReference>
<dbReference type="EMBL" id="CAAJVP010000024">
    <property type="protein sequence ID" value="VHY20541.1"/>
    <property type="molecule type" value="Genomic_DNA"/>
</dbReference>
<dbReference type="SUPFAM" id="SSF55681">
    <property type="entry name" value="Class II aaRS and biotin synthetases"/>
    <property type="match status" value="1"/>
</dbReference>
<dbReference type="GeneID" id="66356017"/>
<dbReference type="InterPro" id="IPR044136">
    <property type="entry name" value="Lys-tRNA-ligase_II_N"/>
</dbReference>
<feature type="binding site" evidence="13">
    <location>
        <position position="410"/>
    </location>
    <ligand>
        <name>Mg(2+)</name>
        <dbReference type="ChEBI" id="CHEBI:18420"/>
        <label>1</label>
    </ligand>
</feature>
<dbReference type="Proteomes" id="UP000189137">
    <property type="component" value="Unassembled WGS sequence"/>
</dbReference>
<dbReference type="InterPro" id="IPR004364">
    <property type="entry name" value="Aa-tRNA-synt_II"/>
</dbReference>
<reference evidence="21 25" key="3">
    <citation type="submission" date="2019-02" db="EMBL/GenBank/DDBJ databases">
        <authorList>
            <consortium name="Pathogen Informatics"/>
        </authorList>
    </citation>
    <scope>NUCLEOTIDE SEQUENCE [LARGE SCALE GENOMIC DNA]</scope>
    <source>
        <strain evidence="25">clo34</strain>
        <strain evidence="21">Clo34</strain>
        <strain evidence="24">tl291</strain>
        <strain evidence="22">Tl291</strain>
        <strain evidence="20 23">VRECD0157</strain>
    </source>
</reference>
<dbReference type="EC" id="6.1.1.6" evidence="13"/>
<keyword evidence="10 13" id="KW-0648">Protein biosynthesis</keyword>
<evidence type="ECO:0000256" key="11">
    <source>
        <dbReference type="ARBA" id="ARBA00023146"/>
    </source>
</evidence>
<dbReference type="InterPro" id="IPR002313">
    <property type="entry name" value="Lys-tRNA-ligase_II"/>
</dbReference>
<dbReference type="EMBL" id="LK932417">
    <property type="protein sequence ID" value="CDS90179.1"/>
    <property type="molecule type" value="Genomic_DNA"/>
</dbReference>
<dbReference type="PATRIC" id="fig|1496.1373.peg.3196"/>
<dbReference type="InterPro" id="IPR034762">
    <property type="entry name" value="Lys-tRNA-ligase_II_bac/euk"/>
</dbReference>
<evidence type="ECO:0000256" key="6">
    <source>
        <dbReference type="ARBA" id="ARBA00022723"/>
    </source>
</evidence>
<evidence type="ECO:0000313" key="23">
    <source>
        <dbReference type="Proteomes" id="UP000189137"/>
    </source>
</evidence>
<comment type="cofactor">
    <cofactor evidence="13 14">
        <name>Mg(2+)</name>
        <dbReference type="ChEBI" id="CHEBI:18420"/>
    </cofactor>
    <text evidence="13 14">Binds 3 Mg(2+) ions per subunit.</text>
</comment>
<evidence type="ECO:0000313" key="18">
    <source>
        <dbReference type="EMBL" id="CDS93020.1"/>
    </source>
</evidence>
<keyword evidence="11 13" id="KW-0030">Aminoacyl-tRNA synthetase</keyword>